<reference evidence="1 2" key="1">
    <citation type="journal article" date="2010" name="Nature">
        <title>Genome sequence of the palaeopolyploid soybean.</title>
        <authorList>
            <person name="Schmutz J."/>
            <person name="Cannon S.B."/>
            <person name="Schlueter J."/>
            <person name="Ma J."/>
            <person name="Mitros T."/>
            <person name="Nelson W."/>
            <person name="Hyten D.L."/>
            <person name="Song Q."/>
            <person name="Thelen J.J."/>
            <person name="Cheng J."/>
            <person name="Xu D."/>
            <person name="Hellsten U."/>
            <person name="May G.D."/>
            <person name="Yu Y."/>
            <person name="Sakurai T."/>
            <person name="Umezawa T."/>
            <person name="Bhattacharyya M.K."/>
            <person name="Sandhu D."/>
            <person name="Valliyodan B."/>
            <person name="Lindquist E."/>
            <person name="Peto M."/>
            <person name="Grant D."/>
            <person name="Shu S."/>
            <person name="Goodstein D."/>
            <person name="Barry K."/>
            <person name="Futrell-Griggs M."/>
            <person name="Abernathy B."/>
            <person name="Du J."/>
            <person name="Tian Z."/>
            <person name="Zhu L."/>
            <person name="Gill N."/>
            <person name="Joshi T."/>
            <person name="Libault M."/>
            <person name="Sethuraman A."/>
            <person name="Zhang X.-C."/>
            <person name="Shinozaki K."/>
            <person name="Nguyen H.T."/>
            <person name="Wing R.A."/>
            <person name="Cregan P."/>
            <person name="Specht J."/>
            <person name="Grimwood J."/>
            <person name="Rokhsar D."/>
            <person name="Stacey G."/>
            <person name="Shoemaker R.C."/>
            <person name="Jackson S.A."/>
        </authorList>
    </citation>
    <scope>NUCLEOTIDE SEQUENCE</scope>
    <source>
        <strain evidence="2">cv. Williams 82</strain>
        <tissue evidence="1">Callus</tissue>
    </source>
</reference>
<dbReference type="EMBL" id="CM000841">
    <property type="protein sequence ID" value="KRH41092.1"/>
    <property type="molecule type" value="Genomic_DNA"/>
</dbReference>
<dbReference type="Proteomes" id="UP000008827">
    <property type="component" value="Chromosome 8"/>
</dbReference>
<dbReference type="InParanoid" id="A0A0R0IP06"/>
<protein>
    <submittedName>
        <fullName evidence="1 2">Uncharacterized protein</fullName>
    </submittedName>
</protein>
<proteinExistence type="predicted"/>
<evidence type="ECO:0000313" key="3">
    <source>
        <dbReference type="Proteomes" id="UP000008827"/>
    </source>
</evidence>
<reference evidence="2" key="2">
    <citation type="submission" date="2018-02" db="UniProtKB">
        <authorList>
            <consortium name="EnsemblPlants"/>
        </authorList>
    </citation>
    <scope>IDENTIFICATION</scope>
    <source>
        <strain evidence="2">Williams 82</strain>
    </source>
</reference>
<gene>
    <name evidence="1" type="ORF">GLYMA_08G009500</name>
</gene>
<dbReference type="InterPro" id="IPR052957">
    <property type="entry name" value="Auxin_embryo_med"/>
</dbReference>
<sequence length="375" mass="43058">MFKTAEAVVLMLECIHFADVYDKLVDALKGTNCLKTNIGFKTPNKIFTYKIELKKTGGVIDFEEANKAEDFFKIMRFSKECILFGPDWESLSAITRLTFIDDSDNCYGKFVNEYKEELKSMGVITEIKHGLQTKCLLFDSKWSSFLKPTDGPFIDETFYGPEIALYSEELNAIGIIGNVKIGCSLMASHLDLHSESSTIVRIYRCLNKNDWKPEDKASRKLVKWEREVIAFFFLNEAVQGLIDLIVHETIEPVTVCYSLSLSSGKTITKKVNIMIRWERESSKFFTQKMDSSGDISILKYAAYFSEAISVGVLREDVDHVIALSELIKLGFLVKFNEEAVDFLMESKDLQIFLEDEELSRWGCSYSERKYNMMRF</sequence>
<accession>A0A0R0IP06</accession>
<dbReference type="EnsemblPlants" id="KRH41092">
    <property type="protein sequence ID" value="KRH41092"/>
    <property type="gene ID" value="GLYMA_08G009500"/>
</dbReference>
<dbReference type="AlphaFoldDB" id="A0A0R0IP06"/>
<dbReference type="Gramene" id="KRH41092">
    <property type="protein sequence ID" value="KRH41092"/>
    <property type="gene ID" value="GLYMA_08G009500"/>
</dbReference>
<reference evidence="1" key="3">
    <citation type="submission" date="2018-07" db="EMBL/GenBank/DDBJ databases">
        <title>WGS assembly of Glycine max.</title>
        <authorList>
            <person name="Schmutz J."/>
            <person name="Cannon S."/>
            <person name="Schlueter J."/>
            <person name="Ma J."/>
            <person name="Mitros T."/>
            <person name="Nelson W."/>
            <person name="Hyten D."/>
            <person name="Song Q."/>
            <person name="Thelen J."/>
            <person name="Cheng J."/>
            <person name="Xu D."/>
            <person name="Hellsten U."/>
            <person name="May G."/>
            <person name="Yu Y."/>
            <person name="Sakurai T."/>
            <person name="Umezawa T."/>
            <person name="Bhattacharyya M."/>
            <person name="Sandhu D."/>
            <person name="Valliyodan B."/>
            <person name="Lindquist E."/>
            <person name="Peto M."/>
            <person name="Grant D."/>
            <person name="Shu S."/>
            <person name="Goodstein D."/>
            <person name="Barry K."/>
            <person name="Futrell-Griggs M."/>
            <person name="Abernathy B."/>
            <person name="Du J."/>
            <person name="Tian Z."/>
            <person name="Zhu L."/>
            <person name="Gill N."/>
            <person name="Joshi T."/>
            <person name="Libault M."/>
            <person name="Sethuraman A."/>
            <person name="Zhang X."/>
            <person name="Shinozaki K."/>
            <person name="Nguyen H."/>
            <person name="Wing R."/>
            <person name="Cregan P."/>
            <person name="Specht J."/>
            <person name="Grimwood J."/>
            <person name="Rokhsar D."/>
            <person name="Stacey G."/>
            <person name="Shoemaker R."/>
            <person name="Jackson S."/>
        </authorList>
    </citation>
    <scope>NUCLEOTIDE SEQUENCE</scope>
    <source>
        <tissue evidence="1">Callus</tissue>
    </source>
</reference>
<keyword evidence="3" id="KW-1185">Reference proteome</keyword>
<evidence type="ECO:0000313" key="2">
    <source>
        <dbReference type="EnsemblPlants" id="KRH41092"/>
    </source>
</evidence>
<evidence type="ECO:0000313" key="1">
    <source>
        <dbReference type="EMBL" id="KRH41092.1"/>
    </source>
</evidence>
<organism evidence="1">
    <name type="scientific">Glycine max</name>
    <name type="common">Soybean</name>
    <name type="synonym">Glycine hispida</name>
    <dbReference type="NCBI Taxonomy" id="3847"/>
    <lineage>
        <taxon>Eukaryota</taxon>
        <taxon>Viridiplantae</taxon>
        <taxon>Streptophyta</taxon>
        <taxon>Embryophyta</taxon>
        <taxon>Tracheophyta</taxon>
        <taxon>Spermatophyta</taxon>
        <taxon>Magnoliopsida</taxon>
        <taxon>eudicotyledons</taxon>
        <taxon>Gunneridae</taxon>
        <taxon>Pentapetalae</taxon>
        <taxon>rosids</taxon>
        <taxon>fabids</taxon>
        <taxon>Fabales</taxon>
        <taxon>Fabaceae</taxon>
        <taxon>Papilionoideae</taxon>
        <taxon>50 kb inversion clade</taxon>
        <taxon>NPAAA clade</taxon>
        <taxon>indigoferoid/millettioid clade</taxon>
        <taxon>Phaseoleae</taxon>
        <taxon>Glycine</taxon>
        <taxon>Glycine subgen. Soja</taxon>
    </lineage>
</organism>
<dbReference type="PANTHER" id="PTHR32387">
    <property type="entry name" value="WU:FJ29H11"/>
    <property type="match status" value="1"/>
</dbReference>
<name>A0A0R0IP06_SOYBN</name>
<dbReference type="PANTHER" id="PTHR32387:SF3">
    <property type="entry name" value="ATP_DNA BINDING PROTEIN"/>
    <property type="match status" value="1"/>
</dbReference>